<dbReference type="Proteomes" id="UP000202923">
    <property type="component" value="Genome"/>
</dbReference>
<dbReference type="KEGG" id="vg:29061958"/>
<organism evidence="2 3">
    <name type="scientific">Erwinia phage vB_EamM_Kwan</name>
    <dbReference type="NCBI Taxonomy" id="1883374"/>
    <lineage>
        <taxon>Viruses</taxon>
        <taxon>Duplodnaviria</taxon>
        <taxon>Heunggongvirae</taxon>
        <taxon>Uroviricota</taxon>
        <taxon>Caudoviricetes</taxon>
        <taxon>Chimalliviridae</taxon>
        <taxon>Wellingtonvirus</taxon>
        <taxon>Wellingtonvirus wellington</taxon>
    </lineage>
</organism>
<gene>
    <name evidence="2" type="ORF">KWAN_114</name>
</gene>
<keyword evidence="1" id="KW-0175">Coiled coil</keyword>
<dbReference type="OrthoDB" id="13802at10239"/>
<name>A0A1B2IDV7_9CAUD</name>
<protein>
    <submittedName>
        <fullName evidence="2">Uncharacterized protein</fullName>
    </submittedName>
</protein>
<reference evidence="2 3" key="1">
    <citation type="submission" date="2016-06" db="EMBL/GenBank/DDBJ databases">
        <authorList>
            <person name="Kjaerup R.B."/>
            <person name="Dalgaard T.S."/>
            <person name="Juul-Madsen H.R."/>
        </authorList>
    </citation>
    <scope>NUCLEOTIDE SEQUENCE [LARGE SCALE GENOMIC DNA]</scope>
</reference>
<dbReference type="EMBL" id="KX397369">
    <property type="protein sequence ID" value="ANZ49466.1"/>
    <property type="molecule type" value="Genomic_DNA"/>
</dbReference>
<evidence type="ECO:0000256" key="1">
    <source>
        <dbReference type="SAM" id="Coils"/>
    </source>
</evidence>
<proteinExistence type="predicted"/>
<feature type="coiled-coil region" evidence="1">
    <location>
        <begin position="136"/>
        <end position="163"/>
    </location>
</feature>
<dbReference type="GeneID" id="29061958"/>
<evidence type="ECO:0000313" key="2">
    <source>
        <dbReference type="EMBL" id="ANZ49466.1"/>
    </source>
</evidence>
<evidence type="ECO:0000313" key="3">
    <source>
        <dbReference type="Proteomes" id="UP000202923"/>
    </source>
</evidence>
<dbReference type="RefSeq" id="YP_009278719.1">
    <property type="nucleotide sequence ID" value="NC_031010.1"/>
</dbReference>
<sequence length="380" mass="40915">MSALEKDLEILNDDWDRLVALEALGAGPDYPAIAAIRQRWCLSDDTGHFVAGESNAMERAQVLHDEARFGSIRNVYTRKAAGAVGKGVANVAGAAGRVAGKGVKAAGVAAGRTSHQLAMRFVDFADELAKDTTKKIKHVVNKATLLENQLHKLRKALSEAGELGKGTVEAGKWTSKVCVEDKVDLDKTIEFTNHTKAIEARVDEFTVHVRSVMKGKKEMEDGTVAKLGRSTNWAVKRASGIIGIVSPAKEITATCFGGNVIIVERINGNITYAVAKDGDYGHTMPALSKADCERALDGAEKAIETLRALGVKRKITGFTAVDEEAEALKADLKNVALKDLRRATGYYKSAMALNDGFVTAMVRSTEGLLEYVRQSIKEGQ</sequence>
<accession>A0A1B2IDV7</accession>